<name>A0A3P6F6Y1_BRAOL</name>
<dbReference type="EMBL" id="LR031877">
    <property type="protein sequence ID" value="VDD43114.1"/>
    <property type="molecule type" value="Genomic_DNA"/>
</dbReference>
<protein>
    <submittedName>
        <fullName evidence="1">Uncharacterized protein</fullName>
    </submittedName>
</protein>
<reference evidence="1" key="1">
    <citation type="submission" date="2018-11" db="EMBL/GenBank/DDBJ databases">
        <authorList>
            <consortium name="Genoscope - CEA"/>
            <person name="William W."/>
        </authorList>
    </citation>
    <scope>NUCLEOTIDE SEQUENCE</scope>
</reference>
<evidence type="ECO:0000313" key="1">
    <source>
        <dbReference type="EMBL" id="VDD43114.1"/>
    </source>
</evidence>
<sequence>MCVKNAPIIASFNPKRGDIVFAQFILDNFWNRAMRNPTSRPFGIISTRACSALETFPYIKLPSLKEDFGPEEGKYLHTVTLGNGKDFNALIEERDTYGGKVKG</sequence>
<dbReference type="AlphaFoldDB" id="A0A3P6F6Y1"/>
<organism evidence="1">
    <name type="scientific">Brassica oleracea</name>
    <name type="common">Wild cabbage</name>
    <dbReference type="NCBI Taxonomy" id="3712"/>
    <lineage>
        <taxon>Eukaryota</taxon>
        <taxon>Viridiplantae</taxon>
        <taxon>Streptophyta</taxon>
        <taxon>Embryophyta</taxon>
        <taxon>Tracheophyta</taxon>
        <taxon>Spermatophyta</taxon>
        <taxon>Magnoliopsida</taxon>
        <taxon>eudicotyledons</taxon>
        <taxon>Gunneridae</taxon>
        <taxon>Pentapetalae</taxon>
        <taxon>rosids</taxon>
        <taxon>malvids</taxon>
        <taxon>Brassicales</taxon>
        <taxon>Brassicaceae</taxon>
        <taxon>Brassiceae</taxon>
        <taxon>Brassica</taxon>
    </lineage>
</organism>
<accession>A0A3P6F6Y1</accession>
<proteinExistence type="predicted"/>
<gene>
    <name evidence="1" type="ORF">BOLC5T30661H</name>
</gene>